<name>A0A2G5TDE2_9PELO</name>
<dbReference type="EMBL" id="PDUG01000005">
    <property type="protein sequence ID" value="PIC25287.1"/>
    <property type="molecule type" value="Genomic_DNA"/>
</dbReference>
<organism evidence="1 2">
    <name type="scientific">Caenorhabditis nigoni</name>
    <dbReference type="NCBI Taxonomy" id="1611254"/>
    <lineage>
        <taxon>Eukaryota</taxon>
        <taxon>Metazoa</taxon>
        <taxon>Ecdysozoa</taxon>
        <taxon>Nematoda</taxon>
        <taxon>Chromadorea</taxon>
        <taxon>Rhabditida</taxon>
        <taxon>Rhabditina</taxon>
        <taxon>Rhabditomorpha</taxon>
        <taxon>Rhabditoidea</taxon>
        <taxon>Rhabditidae</taxon>
        <taxon>Peloderinae</taxon>
        <taxon>Caenorhabditis</taxon>
    </lineage>
</organism>
<protein>
    <submittedName>
        <fullName evidence="1">Uncharacterized protein</fullName>
    </submittedName>
</protein>
<accession>A0A2G5TDE2</accession>
<comment type="caution">
    <text evidence="1">The sequence shown here is derived from an EMBL/GenBank/DDBJ whole genome shotgun (WGS) entry which is preliminary data.</text>
</comment>
<proteinExistence type="predicted"/>
<dbReference type="AlphaFoldDB" id="A0A2G5TDE2"/>
<keyword evidence="2" id="KW-1185">Reference proteome</keyword>
<gene>
    <name evidence="1" type="primary">Cnig_chr_V.g18275</name>
    <name evidence="1" type="ORF">B9Z55_018275</name>
</gene>
<evidence type="ECO:0000313" key="1">
    <source>
        <dbReference type="EMBL" id="PIC25287.1"/>
    </source>
</evidence>
<evidence type="ECO:0000313" key="2">
    <source>
        <dbReference type="Proteomes" id="UP000230233"/>
    </source>
</evidence>
<reference evidence="2" key="1">
    <citation type="submission" date="2017-10" db="EMBL/GenBank/DDBJ databases">
        <title>Rapid genome shrinkage in a self-fertile nematode reveals novel sperm competition proteins.</title>
        <authorList>
            <person name="Yin D."/>
            <person name="Schwarz E.M."/>
            <person name="Thomas C.G."/>
            <person name="Felde R.L."/>
            <person name="Korf I.F."/>
            <person name="Cutter A.D."/>
            <person name="Schartner C.M."/>
            <person name="Ralston E.J."/>
            <person name="Meyer B.J."/>
            <person name="Haag E.S."/>
        </authorList>
    </citation>
    <scope>NUCLEOTIDE SEQUENCE [LARGE SCALE GENOMIC DNA]</scope>
    <source>
        <strain evidence="2">JU1422</strain>
    </source>
</reference>
<sequence>MTHLLLQIPTRPAIGQRRRQLFEASQDERNWESWISPSTHSKSEKGSWNQRVRLQQWWIEAQPEGETCNNL</sequence>
<dbReference type="Proteomes" id="UP000230233">
    <property type="component" value="Chromosome V"/>
</dbReference>